<proteinExistence type="predicted"/>
<gene>
    <name evidence="3" type="ORF">EV141_2395</name>
</gene>
<sequence length="331" mass="35766">MVSDPLSDESVERVANLHGVLALRSRAPGYAVAQKCLEVQAAAEAHDPALRTEHRTVLAPDARSWFIGAQGERHVGTILSKLGPEWLVLHAVPIGAGTKDVDHLVVGPPGVFAINTKHHRDARVWVGDHVLRLNNSNTQHLRAARSDARDASRRLTAAAGYPVSVTSVLALVGEQSIVDGRRGPRHDPIVVSSRGLLAWLTQLPRRLSDAELGHLRLVSEEPITWHIDRSAANTLRVMQRFDRLEAEVYKQGPVVLAPTSKARAMPSRRTPAGGRRPAGRSRRQSGRPAGVGLLKFLVGLAVLFTAPLWMPVVGAVVGTVVTGMLMNVLTP</sequence>
<evidence type="ECO:0000313" key="3">
    <source>
        <dbReference type="EMBL" id="RZS53448.1"/>
    </source>
</evidence>
<dbReference type="EMBL" id="SGWW01000006">
    <property type="protein sequence ID" value="RZS53448.1"/>
    <property type="molecule type" value="Genomic_DNA"/>
</dbReference>
<dbReference type="PROSITE" id="PS50965">
    <property type="entry name" value="NERD"/>
    <property type="match status" value="1"/>
</dbReference>
<evidence type="ECO:0000259" key="2">
    <source>
        <dbReference type="PROSITE" id="PS50965"/>
    </source>
</evidence>
<dbReference type="AlphaFoldDB" id="A0A4Q7LIV6"/>
<reference evidence="3 4" key="1">
    <citation type="journal article" date="2015" name="Stand. Genomic Sci.">
        <title>Genomic Encyclopedia of Bacterial and Archaeal Type Strains, Phase III: the genomes of soil and plant-associated and newly described type strains.</title>
        <authorList>
            <person name="Whitman W.B."/>
            <person name="Woyke T."/>
            <person name="Klenk H.P."/>
            <person name="Zhou Y."/>
            <person name="Lilburn T.G."/>
            <person name="Beck B.J."/>
            <person name="De Vos P."/>
            <person name="Vandamme P."/>
            <person name="Eisen J.A."/>
            <person name="Garrity G."/>
            <person name="Hugenholtz P."/>
            <person name="Kyrpides N.C."/>
        </authorList>
    </citation>
    <scope>NUCLEOTIDE SEQUENCE [LARGE SCALE GENOMIC DNA]</scope>
    <source>
        <strain evidence="3 4">CV2</strain>
    </source>
</reference>
<protein>
    <submittedName>
        <fullName evidence="3">Nuclease-like protein</fullName>
    </submittedName>
</protein>
<dbReference type="InterPro" id="IPR011528">
    <property type="entry name" value="NERD"/>
</dbReference>
<accession>A0A4Q7LIV6</accession>
<name>A0A4Q7LIV6_9MICO</name>
<keyword evidence="4" id="KW-1185">Reference proteome</keyword>
<evidence type="ECO:0000313" key="4">
    <source>
        <dbReference type="Proteomes" id="UP000293519"/>
    </source>
</evidence>
<dbReference type="Pfam" id="PF08378">
    <property type="entry name" value="NERD"/>
    <property type="match status" value="1"/>
</dbReference>
<feature type="domain" description="NERD" evidence="2">
    <location>
        <begin position="67"/>
        <end position="178"/>
    </location>
</feature>
<evidence type="ECO:0000256" key="1">
    <source>
        <dbReference type="SAM" id="MobiDB-lite"/>
    </source>
</evidence>
<dbReference type="Proteomes" id="UP000293519">
    <property type="component" value="Unassembled WGS sequence"/>
</dbReference>
<organism evidence="3 4">
    <name type="scientific">Microcella putealis</name>
    <dbReference type="NCBI Taxonomy" id="337005"/>
    <lineage>
        <taxon>Bacteria</taxon>
        <taxon>Bacillati</taxon>
        <taxon>Actinomycetota</taxon>
        <taxon>Actinomycetes</taxon>
        <taxon>Micrococcales</taxon>
        <taxon>Microbacteriaceae</taxon>
        <taxon>Microcella</taxon>
    </lineage>
</organism>
<feature type="region of interest" description="Disordered" evidence="1">
    <location>
        <begin position="261"/>
        <end position="286"/>
    </location>
</feature>
<comment type="caution">
    <text evidence="3">The sequence shown here is derived from an EMBL/GenBank/DDBJ whole genome shotgun (WGS) entry which is preliminary data.</text>
</comment>